<dbReference type="InterPro" id="IPR015422">
    <property type="entry name" value="PyrdxlP-dep_Trfase_small"/>
</dbReference>
<keyword evidence="9" id="KW-1185">Reference proteome</keyword>
<dbReference type="AlphaFoldDB" id="A0A2K2U6D6"/>
<keyword evidence="5 8" id="KW-0808">Transferase</keyword>
<evidence type="ECO:0000313" key="8">
    <source>
        <dbReference type="EMBL" id="PNV65903.1"/>
    </source>
</evidence>
<comment type="subunit">
    <text evidence="3">Homodimer.</text>
</comment>
<accession>A0A2K2U6D6</accession>
<dbReference type="FunFam" id="3.40.640.10:FF:000053">
    <property type="entry name" value="Aminotransferase, class I"/>
    <property type="match status" value="1"/>
</dbReference>
<dbReference type="Gene3D" id="3.40.640.10">
    <property type="entry name" value="Type I PLP-dependent aspartate aminotransferase-like (Major domain)"/>
    <property type="match status" value="1"/>
</dbReference>
<proteinExistence type="inferred from homology"/>
<evidence type="ECO:0000256" key="6">
    <source>
        <dbReference type="ARBA" id="ARBA00022898"/>
    </source>
</evidence>
<dbReference type="RefSeq" id="WP_087196476.1">
    <property type="nucleotide sequence ID" value="NZ_DBEYRC010000102.1"/>
</dbReference>
<dbReference type="SUPFAM" id="SSF53383">
    <property type="entry name" value="PLP-dependent transferases"/>
    <property type="match status" value="1"/>
</dbReference>
<dbReference type="PANTHER" id="PTHR42790:SF19">
    <property type="entry name" value="KYNURENINE_ALPHA-AMINOADIPATE AMINOTRANSFERASE, MITOCHONDRIAL"/>
    <property type="match status" value="1"/>
</dbReference>
<dbReference type="Pfam" id="PF00155">
    <property type="entry name" value="Aminotran_1_2"/>
    <property type="match status" value="1"/>
</dbReference>
<dbReference type="InterPro" id="IPR004839">
    <property type="entry name" value="Aminotransferase_I/II_large"/>
</dbReference>
<gene>
    <name evidence="8" type="ORF">C2L80_04020</name>
</gene>
<comment type="similarity">
    <text evidence="2">Belongs to the class-I pyridoxal-phosphate-dependent aminotransferase family.</text>
</comment>
<reference evidence="8 9" key="1">
    <citation type="journal article" date="2018" name="Int. J. Syst. Evol. Microbiol.">
        <title>Rubneribacter badeniensis gen. nov., sp. nov. and Enteroscipio rubneri gen. nov., sp. nov., new members of the Eggerthellaceae isolated from human faeces.</title>
        <authorList>
            <person name="Danylec N."/>
            <person name="Gobl A."/>
            <person name="Stoll D.A."/>
            <person name="Hetzer B."/>
            <person name="Kulling S.E."/>
            <person name="Huch M."/>
        </authorList>
    </citation>
    <scope>NUCLEOTIDE SEQUENCE [LARGE SCALE GENOMIC DNA]</scope>
    <source>
        <strain evidence="8 9">ResAG-85</strain>
    </source>
</reference>
<sequence length="434" mass="47650">MTSAHLTFDHTSDKIANRVVKMRSSAVRDLFAAASNPNIISLSGGMPDVSLLPHAAIRKATRAACDDERAVALQYGSTDGRVETKRVFCDLMRDIGVRAKPENVMITTGAQEALDLIAKTFVNPGDIVLAEGPTYLGALQAFSAYEPDIRCIPFDDEGMRMDLLEEELARIGKGNPRLKFLYTIPNFQNPGGVTMVPARRKRLIELSHEYGFMVVEDDPYGRLRYEGGHVLPLKALSDDVVYLGTVSKVFAPGLRTGWVVAPKSVLAKINLVKQGTDLCGSAFNQVVVEHYFTDTPWQKTLRTFVNTYRTRRDAMLAALDEHFPPEASWTRPEGGFFVWVTLPDYVDTGSMLGAALEHGVTYTPGDGFFPDGKTGKNCMRIAFCYESPENLAEAVKRLAGVINERLELYRAFIDAGALPNAGRADAASRSGTQS</sequence>
<evidence type="ECO:0000256" key="2">
    <source>
        <dbReference type="ARBA" id="ARBA00007441"/>
    </source>
</evidence>
<evidence type="ECO:0000256" key="4">
    <source>
        <dbReference type="ARBA" id="ARBA00022576"/>
    </source>
</evidence>
<feature type="domain" description="Aminotransferase class I/classII large" evidence="7">
    <location>
        <begin position="40"/>
        <end position="398"/>
    </location>
</feature>
<dbReference type="GO" id="GO:1901605">
    <property type="term" value="P:alpha-amino acid metabolic process"/>
    <property type="evidence" value="ECO:0007669"/>
    <property type="project" value="TreeGrafter"/>
</dbReference>
<comment type="caution">
    <text evidence="8">The sequence shown here is derived from an EMBL/GenBank/DDBJ whole genome shotgun (WGS) entry which is preliminary data.</text>
</comment>
<evidence type="ECO:0000256" key="5">
    <source>
        <dbReference type="ARBA" id="ARBA00022679"/>
    </source>
</evidence>
<dbReference type="InterPro" id="IPR015424">
    <property type="entry name" value="PyrdxlP-dep_Trfase"/>
</dbReference>
<keyword evidence="4 8" id="KW-0032">Aminotransferase</keyword>
<dbReference type="InterPro" id="IPR050859">
    <property type="entry name" value="Class-I_PLP-dep_aminotransf"/>
</dbReference>
<evidence type="ECO:0000259" key="7">
    <source>
        <dbReference type="Pfam" id="PF00155"/>
    </source>
</evidence>
<evidence type="ECO:0000256" key="3">
    <source>
        <dbReference type="ARBA" id="ARBA00011738"/>
    </source>
</evidence>
<dbReference type="InterPro" id="IPR015421">
    <property type="entry name" value="PyrdxlP-dep_Trfase_major"/>
</dbReference>
<evidence type="ECO:0000256" key="1">
    <source>
        <dbReference type="ARBA" id="ARBA00001933"/>
    </source>
</evidence>
<protein>
    <submittedName>
        <fullName evidence="8">PLP-dependent aminotransferase family protein</fullName>
    </submittedName>
</protein>
<organism evidence="8 9">
    <name type="scientific">Rubneribacter badeniensis</name>
    <dbReference type="NCBI Taxonomy" id="2070688"/>
    <lineage>
        <taxon>Bacteria</taxon>
        <taxon>Bacillati</taxon>
        <taxon>Actinomycetota</taxon>
        <taxon>Coriobacteriia</taxon>
        <taxon>Eggerthellales</taxon>
        <taxon>Eggerthellaceae</taxon>
        <taxon>Rubneribacter</taxon>
    </lineage>
</organism>
<dbReference type="PANTHER" id="PTHR42790">
    <property type="entry name" value="AMINOTRANSFERASE"/>
    <property type="match status" value="1"/>
</dbReference>
<dbReference type="GO" id="GO:0008483">
    <property type="term" value="F:transaminase activity"/>
    <property type="evidence" value="ECO:0007669"/>
    <property type="project" value="UniProtKB-KW"/>
</dbReference>
<dbReference type="CDD" id="cd00609">
    <property type="entry name" value="AAT_like"/>
    <property type="match status" value="1"/>
</dbReference>
<keyword evidence="6" id="KW-0663">Pyridoxal phosphate</keyword>
<dbReference type="GO" id="GO:0030170">
    <property type="term" value="F:pyridoxal phosphate binding"/>
    <property type="evidence" value="ECO:0007669"/>
    <property type="project" value="InterPro"/>
</dbReference>
<dbReference type="EMBL" id="PPEL01000013">
    <property type="protein sequence ID" value="PNV65903.1"/>
    <property type="molecule type" value="Genomic_DNA"/>
</dbReference>
<evidence type="ECO:0000313" key="9">
    <source>
        <dbReference type="Proteomes" id="UP000236488"/>
    </source>
</evidence>
<comment type="cofactor">
    <cofactor evidence="1">
        <name>pyridoxal 5'-phosphate</name>
        <dbReference type="ChEBI" id="CHEBI:597326"/>
    </cofactor>
</comment>
<dbReference type="Proteomes" id="UP000236488">
    <property type="component" value="Unassembled WGS sequence"/>
</dbReference>
<dbReference type="Gene3D" id="3.90.1150.10">
    <property type="entry name" value="Aspartate Aminotransferase, domain 1"/>
    <property type="match status" value="1"/>
</dbReference>
<name>A0A2K2U6D6_9ACTN</name>